<reference evidence="10 11" key="1">
    <citation type="submission" date="2017-09" db="EMBL/GenBank/DDBJ databases">
        <title>Depth-based differentiation of microbial function through sediment-hosted aquifers and enrichment of novel symbionts in the deep terrestrial subsurface.</title>
        <authorList>
            <person name="Probst A.J."/>
            <person name="Ladd B."/>
            <person name="Jarett J.K."/>
            <person name="Geller-Mcgrath D.E."/>
            <person name="Sieber C.M."/>
            <person name="Emerson J.B."/>
            <person name="Anantharaman K."/>
            <person name="Thomas B.C."/>
            <person name="Malmstrom R."/>
            <person name="Stieglmeier M."/>
            <person name="Klingl A."/>
            <person name="Woyke T."/>
            <person name="Ryan C.M."/>
            <person name="Banfield J.F."/>
        </authorList>
    </citation>
    <scope>NUCLEOTIDE SEQUENCE [LARGE SCALE GENOMIC DNA]</scope>
    <source>
        <strain evidence="10">CG22_combo_CG10-13_8_21_14_all_45_10</strain>
    </source>
</reference>
<sequence length="231" mass="25515">MFVLFVVFLIGLCFGSFANVLICRLPQGKSILGRSFCPRCKKQIAWFDNIPLLSFLLLRGRCRRCQTKISIQYPLVELASAFLFVISFKLLVLSYFIFFALLIPVLVAIFVIDVKHQIIPDELIFAGMVIALLFSFSFGNLFSGFSAAAFLLILHLVTKGRGMGLGDVKLAILGGMVTGISGVVNWLFISFLTGAAVGSILILTKKAKLKSKIAFGPFLIFALFLTIFLRL</sequence>
<proteinExistence type="inferred from homology"/>
<organism evidence="10 11">
    <name type="scientific">Candidatus Woesebacteria bacterium CG22_combo_CG10-13_8_21_14_all_45_10</name>
    <dbReference type="NCBI Taxonomy" id="1975060"/>
    <lineage>
        <taxon>Bacteria</taxon>
        <taxon>Candidatus Woeseibacteriota</taxon>
    </lineage>
</organism>
<evidence type="ECO:0000259" key="9">
    <source>
        <dbReference type="Pfam" id="PF06750"/>
    </source>
</evidence>
<dbReference type="PANTHER" id="PTHR30487:SF0">
    <property type="entry name" value="PREPILIN LEADER PEPTIDASE_N-METHYLTRANSFERASE-RELATED"/>
    <property type="match status" value="1"/>
</dbReference>
<feature type="transmembrane region" description="Helical" evidence="7">
    <location>
        <begin position="213"/>
        <end position="229"/>
    </location>
</feature>
<evidence type="ECO:0000256" key="6">
    <source>
        <dbReference type="ARBA" id="ARBA00023136"/>
    </source>
</evidence>
<feature type="transmembrane region" description="Helical" evidence="7">
    <location>
        <begin position="70"/>
        <end position="88"/>
    </location>
</feature>
<comment type="caution">
    <text evidence="10">The sequence shown here is derived from an EMBL/GenBank/DDBJ whole genome shotgun (WGS) entry which is preliminary data.</text>
</comment>
<dbReference type="Gene3D" id="1.20.120.1220">
    <property type="match status" value="1"/>
</dbReference>
<comment type="similarity">
    <text evidence="2">Belongs to the peptidase A24 family.</text>
</comment>
<protein>
    <submittedName>
        <fullName evidence="10">Prepilin peptidase</fullName>
    </submittedName>
</protein>
<keyword evidence="4 7" id="KW-0812">Transmembrane</keyword>
<evidence type="ECO:0000256" key="7">
    <source>
        <dbReference type="SAM" id="Phobius"/>
    </source>
</evidence>
<evidence type="ECO:0000256" key="2">
    <source>
        <dbReference type="ARBA" id="ARBA00005801"/>
    </source>
</evidence>
<evidence type="ECO:0000259" key="8">
    <source>
        <dbReference type="Pfam" id="PF01478"/>
    </source>
</evidence>
<evidence type="ECO:0000256" key="4">
    <source>
        <dbReference type="ARBA" id="ARBA00022692"/>
    </source>
</evidence>
<dbReference type="AlphaFoldDB" id="A0A2H0BHI7"/>
<keyword evidence="3" id="KW-1003">Cell membrane</keyword>
<evidence type="ECO:0000256" key="5">
    <source>
        <dbReference type="ARBA" id="ARBA00022989"/>
    </source>
</evidence>
<feature type="domain" description="Prepilin peptidase A24 N-terminal" evidence="9">
    <location>
        <begin position="9"/>
        <end position="88"/>
    </location>
</feature>
<feature type="transmembrane region" description="Helical" evidence="7">
    <location>
        <begin position="177"/>
        <end position="201"/>
    </location>
</feature>
<keyword evidence="5 7" id="KW-1133">Transmembrane helix</keyword>
<feature type="domain" description="Prepilin type IV endopeptidase peptidase" evidence="8">
    <location>
        <begin position="101"/>
        <end position="198"/>
    </location>
</feature>
<name>A0A2H0BHI7_9BACT</name>
<dbReference type="PANTHER" id="PTHR30487">
    <property type="entry name" value="TYPE 4 PREPILIN-LIKE PROTEINS LEADER PEPTIDE-PROCESSING ENZYME"/>
    <property type="match status" value="1"/>
</dbReference>
<evidence type="ECO:0000313" key="11">
    <source>
        <dbReference type="Proteomes" id="UP000230759"/>
    </source>
</evidence>
<evidence type="ECO:0000256" key="3">
    <source>
        <dbReference type="ARBA" id="ARBA00022475"/>
    </source>
</evidence>
<feature type="transmembrane region" description="Helical" evidence="7">
    <location>
        <begin position="124"/>
        <end position="157"/>
    </location>
</feature>
<dbReference type="GO" id="GO:0006465">
    <property type="term" value="P:signal peptide processing"/>
    <property type="evidence" value="ECO:0007669"/>
    <property type="project" value="TreeGrafter"/>
</dbReference>
<dbReference type="InterPro" id="IPR010627">
    <property type="entry name" value="Prepilin_pept_A24_N"/>
</dbReference>
<dbReference type="InterPro" id="IPR000045">
    <property type="entry name" value="Prepilin_IV_endopep_pep"/>
</dbReference>
<dbReference type="EMBL" id="PCSV01000034">
    <property type="protein sequence ID" value="PIP57101.1"/>
    <property type="molecule type" value="Genomic_DNA"/>
</dbReference>
<dbReference type="Pfam" id="PF06750">
    <property type="entry name" value="A24_N_bact"/>
    <property type="match status" value="1"/>
</dbReference>
<dbReference type="Proteomes" id="UP000230759">
    <property type="component" value="Unassembled WGS sequence"/>
</dbReference>
<dbReference type="InterPro" id="IPR050882">
    <property type="entry name" value="Prepilin_peptidase/N-MTase"/>
</dbReference>
<keyword evidence="6 7" id="KW-0472">Membrane</keyword>
<evidence type="ECO:0000256" key="1">
    <source>
        <dbReference type="ARBA" id="ARBA00004651"/>
    </source>
</evidence>
<evidence type="ECO:0000313" key="10">
    <source>
        <dbReference type="EMBL" id="PIP57101.1"/>
    </source>
</evidence>
<comment type="subcellular location">
    <subcellularLocation>
        <location evidence="1">Cell membrane</location>
        <topology evidence="1">Multi-pass membrane protein</topology>
    </subcellularLocation>
</comment>
<feature type="transmembrane region" description="Helical" evidence="7">
    <location>
        <begin position="94"/>
        <end position="112"/>
    </location>
</feature>
<dbReference type="GO" id="GO:0005886">
    <property type="term" value="C:plasma membrane"/>
    <property type="evidence" value="ECO:0007669"/>
    <property type="project" value="UniProtKB-SubCell"/>
</dbReference>
<dbReference type="GO" id="GO:0004190">
    <property type="term" value="F:aspartic-type endopeptidase activity"/>
    <property type="evidence" value="ECO:0007669"/>
    <property type="project" value="InterPro"/>
</dbReference>
<gene>
    <name evidence="10" type="ORF">COX04_01330</name>
</gene>
<accession>A0A2H0BHI7</accession>
<dbReference type="Pfam" id="PF01478">
    <property type="entry name" value="Peptidase_A24"/>
    <property type="match status" value="1"/>
</dbReference>